<keyword evidence="2" id="KW-0812">Transmembrane</keyword>
<feature type="region of interest" description="Disordered" evidence="1">
    <location>
        <begin position="231"/>
        <end position="270"/>
    </location>
</feature>
<keyword evidence="2" id="KW-0472">Membrane</keyword>
<organism evidence="4 5">
    <name type="scientific">Adineta steineri</name>
    <dbReference type="NCBI Taxonomy" id="433720"/>
    <lineage>
        <taxon>Eukaryota</taxon>
        <taxon>Metazoa</taxon>
        <taxon>Spiralia</taxon>
        <taxon>Gnathifera</taxon>
        <taxon>Rotifera</taxon>
        <taxon>Eurotatoria</taxon>
        <taxon>Bdelloidea</taxon>
        <taxon>Adinetida</taxon>
        <taxon>Adinetidae</taxon>
        <taxon>Adineta</taxon>
    </lineage>
</organism>
<dbReference type="EMBL" id="CAJOBB010000551">
    <property type="protein sequence ID" value="CAF3704326.1"/>
    <property type="molecule type" value="Genomic_DNA"/>
</dbReference>
<feature type="region of interest" description="Disordered" evidence="1">
    <location>
        <begin position="43"/>
        <end position="118"/>
    </location>
</feature>
<feature type="transmembrane region" description="Helical" evidence="2">
    <location>
        <begin position="183"/>
        <end position="207"/>
    </location>
</feature>
<feature type="region of interest" description="Disordered" evidence="1">
    <location>
        <begin position="382"/>
        <end position="401"/>
    </location>
</feature>
<dbReference type="Proteomes" id="UP000663868">
    <property type="component" value="Unassembled WGS sequence"/>
</dbReference>
<evidence type="ECO:0000256" key="3">
    <source>
        <dbReference type="SAM" id="SignalP"/>
    </source>
</evidence>
<gene>
    <name evidence="4" type="ORF">KXQ929_LOCUS11276</name>
</gene>
<comment type="caution">
    <text evidence="4">The sequence shown here is derived from an EMBL/GenBank/DDBJ whole genome shotgun (WGS) entry which is preliminary data.</text>
</comment>
<feature type="transmembrane region" description="Helical" evidence="2">
    <location>
        <begin position="337"/>
        <end position="362"/>
    </location>
</feature>
<proteinExistence type="predicted"/>
<feature type="compositionally biased region" description="Low complexity" evidence="1">
    <location>
        <begin position="233"/>
        <end position="247"/>
    </location>
</feature>
<sequence length="500" mass="54911">MVFRGDRCNLPICMILVMFLLNLRNANSDDSIFLSDETSANSSNITYTSASTPDTSFNSTSDDPETSTDITNTLEPSTGTTNTLEPSTGTTNNPEPSAGTSVDPNPSTSSETTVVTTGLSTYKTEITTTETMTATQSTSTMQITTGNESVTDTTTASGNTNGCFPGAFPFGNTCISPIENGSVIITALILSIVSFIGVLGTASYMLFSRKYTSKKGRPITKSYNIPQHEMVKSPSRIESAHSSISSPNRQQNTSVKEKFSNNSTPLNRTTITKSSRVQANVLEKQPEYNMIKMKQRQSSHDRSNEYSIDVPEKQMTNVCKNPDDFPLFSNNFCVSRVLYTVLFLTSISLAGITFLILISFLLCLCSRRISACNSNPTINKESGLLDVSDDDDDDDDDDSTAAILPTTKRKVQISNVLKNIIDTNQRNNSNQTYNNYNVTIPTLQASTSNPFTELLPIPELPKGRRVQSTNFTQRSYESYQLPTRQSTNKYEYDDTASSKF</sequence>
<feature type="region of interest" description="Disordered" evidence="1">
    <location>
        <begin position="469"/>
        <end position="500"/>
    </location>
</feature>
<evidence type="ECO:0000256" key="1">
    <source>
        <dbReference type="SAM" id="MobiDB-lite"/>
    </source>
</evidence>
<feature type="chain" id="PRO_5032559631" evidence="3">
    <location>
        <begin position="29"/>
        <end position="500"/>
    </location>
</feature>
<protein>
    <submittedName>
        <fullName evidence="4">Uncharacterized protein</fullName>
    </submittedName>
</protein>
<evidence type="ECO:0000256" key="2">
    <source>
        <dbReference type="SAM" id="Phobius"/>
    </source>
</evidence>
<dbReference type="AlphaFoldDB" id="A0A818URA5"/>
<reference evidence="4" key="1">
    <citation type="submission" date="2021-02" db="EMBL/GenBank/DDBJ databases">
        <authorList>
            <person name="Nowell W R."/>
        </authorList>
    </citation>
    <scope>NUCLEOTIDE SEQUENCE</scope>
</reference>
<feature type="signal peptide" evidence="3">
    <location>
        <begin position="1"/>
        <end position="28"/>
    </location>
</feature>
<name>A0A818URA5_9BILA</name>
<evidence type="ECO:0000313" key="4">
    <source>
        <dbReference type="EMBL" id="CAF3704326.1"/>
    </source>
</evidence>
<keyword evidence="2" id="KW-1133">Transmembrane helix</keyword>
<evidence type="ECO:0000313" key="5">
    <source>
        <dbReference type="Proteomes" id="UP000663868"/>
    </source>
</evidence>
<keyword evidence="3" id="KW-0732">Signal</keyword>
<feature type="compositionally biased region" description="Polar residues" evidence="1">
    <location>
        <begin position="248"/>
        <end position="270"/>
    </location>
</feature>
<feature type="compositionally biased region" description="Low complexity" evidence="1">
    <location>
        <begin position="107"/>
        <end position="118"/>
    </location>
</feature>
<feature type="compositionally biased region" description="Acidic residues" evidence="1">
    <location>
        <begin position="387"/>
        <end position="399"/>
    </location>
</feature>
<feature type="compositionally biased region" description="Polar residues" evidence="1">
    <location>
        <begin position="43"/>
        <end position="106"/>
    </location>
</feature>
<accession>A0A818URA5</accession>